<keyword evidence="2" id="KW-0472">Membrane</keyword>
<feature type="transmembrane region" description="Helical" evidence="2">
    <location>
        <begin position="46"/>
        <end position="69"/>
    </location>
</feature>
<feature type="compositionally biased region" description="Low complexity" evidence="1">
    <location>
        <begin position="10"/>
        <end position="24"/>
    </location>
</feature>
<evidence type="ECO:0000256" key="2">
    <source>
        <dbReference type="SAM" id="Phobius"/>
    </source>
</evidence>
<dbReference type="EMBL" id="CZBE01000029">
    <property type="protein sequence ID" value="CUQ14388.1"/>
    <property type="molecule type" value="Genomic_DNA"/>
</dbReference>
<reference evidence="3 5" key="1">
    <citation type="submission" date="2015-09" db="EMBL/GenBank/DDBJ databases">
        <authorList>
            <consortium name="Pathogen Informatics"/>
        </authorList>
    </citation>
    <scope>NUCLEOTIDE SEQUENCE [LARGE SCALE GENOMIC DNA]</scope>
    <source>
        <strain evidence="3 5">2789STDY5834939</strain>
    </source>
</reference>
<organism evidence="3 5">
    <name type="scientific">Anaerotruncus colihominis</name>
    <dbReference type="NCBI Taxonomy" id="169435"/>
    <lineage>
        <taxon>Bacteria</taxon>
        <taxon>Bacillati</taxon>
        <taxon>Bacillota</taxon>
        <taxon>Clostridia</taxon>
        <taxon>Eubacteriales</taxon>
        <taxon>Oscillospiraceae</taxon>
        <taxon>Anaerotruncus</taxon>
    </lineage>
</organism>
<dbReference type="Proteomes" id="UP000095765">
    <property type="component" value="Unassembled WGS sequence"/>
</dbReference>
<keyword evidence="2" id="KW-1133">Transmembrane helix</keyword>
<name>A0A174U2N9_9FIRM</name>
<sequence>MSDNLHIAGPESSAAQESTQSTAPENGAVSDSGRTQRKEDRPVRRVGTLTMGVALIVSGVVALLCMFLPSFNLLFVLKFSPLIFVFLGLEVLYASIFRRGERIKYDLLSCFVCFLLICGAIGLATIPFVWKYAGPPAMQARDQLNRNVEDLIYNAVSDRSHISNMYVNCELPYYYEYTPDMDYESLASQMSTYLHFSLNGPYENQEAFAADAAAILADIRPLDLNTHNITFNYSDNDVSYSLDVNGRFQPEQSAAALAQMVEVRDYSNEDYAEDTDGFDAMENLEDVSAESLEEIPDKPEEIPSNLSTINRPADAMAFFEYYDGATNEGACTVSADMSLSESNIPYLLVRVDGSPAQASFSVTPSDGSFLNIVYINSNGDETNLYEQQNNFDRDSFTVGASLPAGYGRIEFRGDTKIHLELRINPAQDGSVQIVHQ</sequence>
<dbReference type="Proteomes" id="UP000260828">
    <property type="component" value="Unassembled WGS sequence"/>
</dbReference>
<feature type="region of interest" description="Disordered" evidence="1">
    <location>
        <begin position="1"/>
        <end position="41"/>
    </location>
</feature>
<evidence type="ECO:0000256" key="1">
    <source>
        <dbReference type="SAM" id="MobiDB-lite"/>
    </source>
</evidence>
<gene>
    <name evidence="4" type="ORF">DXC40_01250</name>
    <name evidence="3" type="ORF">ERS852551_03299</name>
</gene>
<dbReference type="AlphaFoldDB" id="A0A174U2N9"/>
<evidence type="ECO:0000313" key="3">
    <source>
        <dbReference type="EMBL" id="CUQ14388.1"/>
    </source>
</evidence>
<protein>
    <submittedName>
        <fullName evidence="3">Predicted membrane protein</fullName>
    </submittedName>
</protein>
<dbReference type="OrthoDB" id="1734554at2"/>
<evidence type="ECO:0000313" key="4">
    <source>
        <dbReference type="EMBL" id="RGE69721.1"/>
    </source>
</evidence>
<keyword evidence="2" id="KW-0812">Transmembrane</keyword>
<accession>A0A174U2N9</accession>
<dbReference type="EMBL" id="QVME01000001">
    <property type="protein sequence ID" value="RGE69721.1"/>
    <property type="molecule type" value="Genomic_DNA"/>
</dbReference>
<evidence type="ECO:0000313" key="6">
    <source>
        <dbReference type="Proteomes" id="UP000260828"/>
    </source>
</evidence>
<evidence type="ECO:0000313" key="5">
    <source>
        <dbReference type="Proteomes" id="UP000095765"/>
    </source>
</evidence>
<feature type="transmembrane region" description="Helical" evidence="2">
    <location>
        <begin position="75"/>
        <end position="95"/>
    </location>
</feature>
<proteinExistence type="predicted"/>
<reference evidence="4 6" key="2">
    <citation type="submission" date="2018-08" db="EMBL/GenBank/DDBJ databases">
        <title>A genome reference for cultivated species of the human gut microbiota.</title>
        <authorList>
            <person name="Zou Y."/>
            <person name="Xue W."/>
            <person name="Luo G."/>
        </authorList>
    </citation>
    <scope>NUCLEOTIDE SEQUENCE [LARGE SCALE GENOMIC DNA]</scope>
    <source>
        <strain evidence="4 6">TF05-12AC</strain>
    </source>
</reference>
<dbReference type="RefSeq" id="WP_055245974.1">
    <property type="nucleotide sequence ID" value="NZ_CABIWA010000023.1"/>
</dbReference>
<feature type="transmembrane region" description="Helical" evidence="2">
    <location>
        <begin position="107"/>
        <end position="130"/>
    </location>
</feature>